<evidence type="ECO:0000313" key="2">
    <source>
        <dbReference type="Proteomes" id="UP000827372"/>
    </source>
</evidence>
<dbReference type="RefSeq" id="YP_010359202.1">
    <property type="nucleotide sequence ID" value="NC_062770.1"/>
</dbReference>
<evidence type="ECO:0000313" key="1">
    <source>
        <dbReference type="EMBL" id="QWM89630.1"/>
    </source>
</evidence>
<organism evidence="1 2">
    <name type="scientific">uncultured phage cr91_1</name>
    <dbReference type="NCBI Taxonomy" id="2986403"/>
    <lineage>
        <taxon>Viruses</taxon>
        <taxon>Duplodnaviria</taxon>
        <taxon>Heunggongvirae</taxon>
        <taxon>Uroviricota</taxon>
        <taxon>Caudoviricetes</taxon>
        <taxon>Crassvirales</taxon>
        <taxon>Intestiviridae</taxon>
        <taxon>Crudevirinae</taxon>
        <taxon>Drivevirus</taxon>
        <taxon>Drivevirus gastrointestinalis</taxon>
    </lineage>
</organism>
<dbReference type="Proteomes" id="UP000827372">
    <property type="component" value="Segment"/>
</dbReference>
<reference evidence="1 2" key="1">
    <citation type="submission" date="2021-04" db="EMBL/GenBank/DDBJ databases">
        <authorList>
            <person name="Shkoporov A.N."/>
            <person name="Stockdale S.R."/>
            <person name="Guerin E."/>
            <person name="Ross R.P."/>
            <person name="Hill C."/>
        </authorList>
    </citation>
    <scope>NUCLEOTIDE SEQUENCE [LARGE SCALE GENOMIC DNA]</scope>
    <source>
        <strain evidence="2">cr91_1</strain>
    </source>
</reference>
<sequence length="83" mass="9784">MNRRNDITMKRLQRDSLIEKQIAASINKVKLNDNGFVIPEYKDVISAMTMYLFNCYDKIEIYSNEQIANLDVIYYNITNLLNT</sequence>
<keyword evidence="2" id="KW-1185">Reference proteome</keyword>
<dbReference type="EMBL" id="MZ130480">
    <property type="protein sequence ID" value="QWM89630.1"/>
    <property type="molecule type" value="Genomic_DNA"/>
</dbReference>
<proteinExistence type="predicted"/>
<protein>
    <submittedName>
        <fullName evidence="1">Uncharacterized protein</fullName>
    </submittedName>
</protein>
<dbReference type="KEGG" id="vg:75691489"/>
<gene>
    <name evidence="1" type="primary">gp_16400</name>
</gene>
<dbReference type="GeneID" id="75691489"/>
<accession>A0AAE7S0U2</accession>
<name>A0AAE7S0U2_9CAUD</name>